<evidence type="ECO:0000313" key="2">
    <source>
        <dbReference type="EMBL" id="CAB3756736.1"/>
    </source>
</evidence>
<protein>
    <submittedName>
        <fullName evidence="2">Uncharacterized protein</fullName>
    </submittedName>
</protein>
<organism evidence="2 3">
    <name type="scientific">Paraburkholderia solisilvae</name>
    <dbReference type="NCBI Taxonomy" id="624376"/>
    <lineage>
        <taxon>Bacteria</taxon>
        <taxon>Pseudomonadati</taxon>
        <taxon>Pseudomonadota</taxon>
        <taxon>Betaproteobacteria</taxon>
        <taxon>Burkholderiales</taxon>
        <taxon>Burkholderiaceae</taxon>
        <taxon>Paraburkholderia</taxon>
    </lineage>
</organism>
<reference evidence="2 3" key="1">
    <citation type="submission" date="2020-04" db="EMBL/GenBank/DDBJ databases">
        <authorList>
            <person name="De Canck E."/>
        </authorList>
    </citation>
    <scope>NUCLEOTIDE SEQUENCE [LARGE SCALE GENOMIC DNA]</scope>
    <source>
        <strain evidence="2 3">LMG 29739</strain>
    </source>
</reference>
<sequence length="185" mass="20791">MPQQRGERQGLKATRRFLDHRLRDRFAQRASRPSRREDDRSGSLRDACGEIGALRPKKSAHYTRRKTTFFQPGHAFYGVFCRCVVFMHRARRASRAHRGAHRARLAAKCGDTGAVARRAQPLPRYGHDAHDAHGTQRHASTTMRFRMWSLRCRKCSAPGITTTGSSCGVAQSKTDLMGTVSSISP</sequence>
<name>A0A6J5DUX9_9BURK</name>
<gene>
    <name evidence="2" type="ORF">LMG29739_02513</name>
</gene>
<dbReference type="AlphaFoldDB" id="A0A6J5DUX9"/>
<proteinExistence type="predicted"/>
<accession>A0A6J5DUX9</accession>
<dbReference type="EMBL" id="CADIKF010000017">
    <property type="protein sequence ID" value="CAB3756736.1"/>
    <property type="molecule type" value="Genomic_DNA"/>
</dbReference>
<keyword evidence="3" id="KW-1185">Reference proteome</keyword>
<feature type="region of interest" description="Disordered" evidence="1">
    <location>
        <begin position="22"/>
        <end position="50"/>
    </location>
</feature>
<feature type="compositionally biased region" description="Basic and acidic residues" evidence="1">
    <location>
        <begin position="34"/>
        <end position="43"/>
    </location>
</feature>
<evidence type="ECO:0000256" key="1">
    <source>
        <dbReference type="SAM" id="MobiDB-lite"/>
    </source>
</evidence>
<evidence type="ECO:0000313" key="3">
    <source>
        <dbReference type="Proteomes" id="UP000494329"/>
    </source>
</evidence>
<dbReference type="Proteomes" id="UP000494329">
    <property type="component" value="Unassembled WGS sequence"/>
</dbReference>